<dbReference type="InterPro" id="IPR050418">
    <property type="entry name" value="D-iso_2-hydroxyacid_DH_PdxB"/>
</dbReference>
<protein>
    <submittedName>
        <fullName evidence="7">Lactate dehydrogenase-like oxidoreductase</fullName>
    </submittedName>
</protein>
<feature type="domain" description="D-isomer specific 2-hydroxyacid dehydrogenase catalytic" evidence="5">
    <location>
        <begin position="22"/>
        <end position="328"/>
    </location>
</feature>
<dbReference type="PROSITE" id="PS00671">
    <property type="entry name" value="D_2_HYDROXYACID_DH_3"/>
    <property type="match status" value="1"/>
</dbReference>
<keyword evidence="2 4" id="KW-0560">Oxidoreductase</keyword>
<accession>R4KEA7</accession>
<evidence type="ECO:0000256" key="1">
    <source>
        <dbReference type="ARBA" id="ARBA00005854"/>
    </source>
</evidence>
<keyword evidence="8" id="KW-1185">Reference proteome</keyword>
<dbReference type="Proteomes" id="UP000013520">
    <property type="component" value="Chromosome"/>
</dbReference>
<dbReference type="STRING" id="767817.Desgi_1426"/>
<dbReference type="Pfam" id="PF00389">
    <property type="entry name" value="2-Hacid_dh"/>
    <property type="match status" value="1"/>
</dbReference>
<feature type="domain" description="D-isomer specific 2-hydroxyacid dehydrogenase NAD-binding" evidence="6">
    <location>
        <begin position="111"/>
        <end position="296"/>
    </location>
</feature>
<organism evidence="7 8">
    <name type="scientific">Desulfoscipio gibsoniae DSM 7213</name>
    <dbReference type="NCBI Taxonomy" id="767817"/>
    <lineage>
        <taxon>Bacteria</taxon>
        <taxon>Bacillati</taxon>
        <taxon>Bacillota</taxon>
        <taxon>Clostridia</taxon>
        <taxon>Eubacteriales</taxon>
        <taxon>Desulfallaceae</taxon>
        <taxon>Desulfoscipio</taxon>
    </lineage>
</organism>
<gene>
    <name evidence="7" type="ORF">Desgi_1426</name>
</gene>
<dbReference type="Gene3D" id="3.40.50.720">
    <property type="entry name" value="NAD(P)-binding Rossmann-like Domain"/>
    <property type="match status" value="2"/>
</dbReference>
<evidence type="ECO:0000313" key="7">
    <source>
        <dbReference type="EMBL" id="AGL00924.1"/>
    </source>
</evidence>
<reference evidence="7 8" key="1">
    <citation type="submission" date="2012-01" db="EMBL/GenBank/DDBJ databases">
        <title>Complete sequence of Desulfotomaculum gibsoniae DSM 7213.</title>
        <authorList>
            <consortium name="US DOE Joint Genome Institute"/>
            <person name="Lucas S."/>
            <person name="Han J."/>
            <person name="Lapidus A."/>
            <person name="Cheng J.-F."/>
            <person name="Goodwin L."/>
            <person name="Pitluck S."/>
            <person name="Peters L."/>
            <person name="Ovchinnikova G."/>
            <person name="Teshima H."/>
            <person name="Detter J.C."/>
            <person name="Han C."/>
            <person name="Tapia R."/>
            <person name="Land M."/>
            <person name="Hauser L."/>
            <person name="Kyrpides N."/>
            <person name="Ivanova N."/>
            <person name="Pagani I."/>
            <person name="Parshina S."/>
            <person name="Plugge C."/>
            <person name="Muyzer G."/>
            <person name="Kuever J."/>
            <person name="Ivanova A."/>
            <person name="Nazina T."/>
            <person name="Klenk H.-P."/>
            <person name="Brambilla E."/>
            <person name="Spring S."/>
            <person name="Stams A.F."/>
            <person name="Woyke T."/>
        </authorList>
    </citation>
    <scope>NUCLEOTIDE SEQUENCE [LARGE SCALE GENOMIC DNA]</scope>
    <source>
        <strain evidence="7 8">DSM 7213</strain>
    </source>
</reference>
<evidence type="ECO:0000256" key="4">
    <source>
        <dbReference type="RuleBase" id="RU003719"/>
    </source>
</evidence>
<evidence type="ECO:0000259" key="5">
    <source>
        <dbReference type="Pfam" id="PF00389"/>
    </source>
</evidence>
<dbReference type="HOGENOM" id="CLU_019796_1_3_9"/>
<dbReference type="SUPFAM" id="SSF51735">
    <property type="entry name" value="NAD(P)-binding Rossmann-fold domains"/>
    <property type="match status" value="1"/>
</dbReference>
<dbReference type="AlphaFoldDB" id="R4KEA7"/>
<dbReference type="InterPro" id="IPR029753">
    <property type="entry name" value="D-isomer_DH_CS"/>
</dbReference>
<name>R4KEA7_9FIRM</name>
<dbReference type="InterPro" id="IPR036291">
    <property type="entry name" value="NAD(P)-bd_dom_sf"/>
</dbReference>
<sequence length="331" mass="36006">MPKIISLMPEIYFKDPGTLSILETFKDDLVFFTNYEPSQIIAAAKDATCLLCPAPYPLITEQIINALPNLKLIQSTGAGYDKIDIQAAARAGIPVSNTPGLNSISVAELVLAVIINLQRGLAYADRQIRKGLYQPVREKLLARGMSEITGSKWGVIGLGQIGSKVAKLGRTLGVEVNYFNRKRKVEIEKELQINYLNLEELLVTSDVVIVCLALTAETQKLIGFNEMKLMKPDSLLINVGRGGIIDETALAEALTLGEVGGAALDTFETEPLPSEHPFLNLPEEIQDRIFLTPHLGGVTTEALNRMLNCALANCVRVIKGEKPLAVVNGVE</sequence>
<dbReference type="InterPro" id="IPR006140">
    <property type="entry name" value="D-isomer_DH_NAD-bd"/>
</dbReference>
<dbReference type="GO" id="GO:0016616">
    <property type="term" value="F:oxidoreductase activity, acting on the CH-OH group of donors, NAD or NADP as acceptor"/>
    <property type="evidence" value="ECO:0007669"/>
    <property type="project" value="InterPro"/>
</dbReference>
<dbReference type="OrthoDB" id="9805416at2"/>
<dbReference type="InterPro" id="IPR006139">
    <property type="entry name" value="D-isomer_2_OHA_DH_cat_dom"/>
</dbReference>
<proteinExistence type="inferred from homology"/>
<evidence type="ECO:0000256" key="2">
    <source>
        <dbReference type="ARBA" id="ARBA00023002"/>
    </source>
</evidence>
<dbReference type="KEGG" id="dgi:Desgi_1426"/>
<comment type="similarity">
    <text evidence="1 4">Belongs to the D-isomer specific 2-hydroxyacid dehydrogenase family.</text>
</comment>
<evidence type="ECO:0000313" key="8">
    <source>
        <dbReference type="Proteomes" id="UP000013520"/>
    </source>
</evidence>
<dbReference type="PANTHER" id="PTHR43761:SF1">
    <property type="entry name" value="D-ISOMER SPECIFIC 2-HYDROXYACID DEHYDROGENASE CATALYTIC DOMAIN-CONTAINING PROTEIN-RELATED"/>
    <property type="match status" value="1"/>
</dbReference>
<evidence type="ECO:0000259" key="6">
    <source>
        <dbReference type="Pfam" id="PF02826"/>
    </source>
</evidence>
<keyword evidence="3" id="KW-0520">NAD</keyword>
<dbReference type="CDD" id="cd05198">
    <property type="entry name" value="formate_dh_like"/>
    <property type="match status" value="1"/>
</dbReference>
<dbReference type="eggNOG" id="COG1052">
    <property type="taxonomic scope" value="Bacteria"/>
</dbReference>
<dbReference type="PANTHER" id="PTHR43761">
    <property type="entry name" value="D-ISOMER SPECIFIC 2-HYDROXYACID DEHYDROGENASE FAMILY PROTEIN (AFU_ORTHOLOGUE AFUA_1G13630)"/>
    <property type="match status" value="1"/>
</dbReference>
<evidence type="ECO:0000256" key="3">
    <source>
        <dbReference type="ARBA" id="ARBA00023027"/>
    </source>
</evidence>
<dbReference type="SUPFAM" id="SSF52283">
    <property type="entry name" value="Formate/glycerate dehydrogenase catalytic domain-like"/>
    <property type="match status" value="1"/>
</dbReference>
<dbReference type="EMBL" id="CP003273">
    <property type="protein sequence ID" value="AGL00924.1"/>
    <property type="molecule type" value="Genomic_DNA"/>
</dbReference>
<dbReference type="Pfam" id="PF02826">
    <property type="entry name" value="2-Hacid_dh_C"/>
    <property type="match status" value="1"/>
</dbReference>
<dbReference type="RefSeq" id="WP_006522713.1">
    <property type="nucleotide sequence ID" value="NC_021184.1"/>
</dbReference>
<dbReference type="GO" id="GO:0051287">
    <property type="term" value="F:NAD binding"/>
    <property type="evidence" value="ECO:0007669"/>
    <property type="project" value="InterPro"/>
</dbReference>